<organism evidence="1 2">
    <name type="scientific">Corynebacterium mendelii</name>
    <dbReference type="NCBI Taxonomy" id="2765362"/>
    <lineage>
        <taxon>Bacteria</taxon>
        <taxon>Bacillati</taxon>
        <taxon>Actinomycetota</taxon>
        <taxon>Actinomycetes</taxon>
        <taxon>Mycobacteriales</taxon>
        <taxon>Corynebacteriaceae</taxon>
        <taxon>Corynebacterium</taxon>
    </lineage>
</organism>
<gene>
    <name evidence="1" type="ORF">JZY06_09635</name>
</gene>
<sequence>MVERPLDLFPRLTEWVLDPRNVEAVNTYAPLLLPVFKTAQPVSDTLTSTESSWDFFRTHQFSG</sequence>
<evidence type="ECO:0000313" key="2">
    <source>
        <dbReference type="Proteomes" id="UP000664332"/>
    </source>
</evidence>
<dbReference type="RefSeq" id="WP_207279326.1">
    <property type="nucleotide sequence ID" value="NZ_JAFLEQ010000016.1"/>
</dbReference>
<name>A0A939E328_9CORY</name>
<comment type="caution">
    <text evidence="1">The sequence shown here is derived from an EMBL/GenBank/DDBJ whole genome shotgun (WGS) entry which is preliminary data.</text>
</comment>
<accession>A0A939E328</accession>
<protein>
    <submittedName>
        <fullName evidence="1">Uncharacterized protein</fullName>
    </submittedName>
</protein>
<reference evidence="1" key="1">
    <citation type="submission" date="2021-03" db="EMBL/GenBank/DDBJ databases">
        <authorList>
            <person name="Sun Q."/>
        </authorList>
    </citation>
    <scope>NUCLEOTIDE SEQUENCE</scope>
    <source>
        <strain evidence="1">CCM 8862</strain>
    </source>
</reference>
<dbReference type="EMBL" id="JAFLEQ010000016">
    <property type="protein sequence ID" value="MBN9644868.1"/>
    <property type="molecule type" value="Genomic_DNA"/>
</dbReference>
<evidence type="ECO:0000313" key="1">
    <source>
        <dbReference type="EMBL" id="MBN9644868.1"/>
    </source>
</evidence>
<proteinExistence type="predicted"/>
<dbReference type="Proteomes" id="UP000664332">
    <property type="component" value="Unassembled WGS sequence"/>
</dbReference>
<dbReference type="AlphaFoldDB" id="A0A939E328"/>
<keyword evidence="2" id="KW-1185">Reference proteome</keyword>